<proteinExistence type="predicted"/>
<dbReference type="Proteomes" id="UP001180515">
    <property type="component" value="Unassembled WGS sequence"/>
</dbReference>
<dbReference type="InterPro" id="IPR050832">
    <property type="entry name" value="Bact_Acetyltransf"/>
</dbReference>
<dbReference type="Proteomes" id="UP000217465">
    <property type="component" value="Unassembled WGS sequence"/>
</dbReference>
<evidence type="ECO:0000256" key="1">
    <source>
        <dbReference type="ARBA" id="ARBA00022679"/>
    </source>
</evidence>
<dbReference type="Pfam" id="PF00583">
    <property type="entry name" value="Acetyltransf_1"/>
    <property type="match status" value="1"/>
</dbReference>
<dbReference type="InterPro" id="IPR016181">
    <property type="entry name" value="Acyl_CoA_acyltransferase"/>
</dbReference>
<comment type="caution">
    <text evidence="5">The sequence shown here is derived from an EMBL/GenBank/DDBJ whole genome shotgun (WGS) entry which is preliminary data.</text>
</comment>
<organism evidence="5 6">
    <name type="scientific">Streptococcus parauberis</name>
    <dbReference type="NCBI Taxonomy" id="1348"/>
    <lineage>
        <taxon>Bacteria</taxon>
        <taxon>Bacillati</taxon>
        <taxon>Bacillota</taxon>
        <taxon>Bacilli</taxon>
        <taxon>Lactobacillales</taxon>
        <taxon>Streptococcaceae</taxon>
        <taxon>Streptococcus</taxon>
    </lineage>
</organism>
<dbReference type="SUPFAM" id="SSF55729">
    <property type="entry name" value="Acyl-CoA N-acyltransferases (Nat)"/>
    <property type="match status" value="1"/>
</dbReference>
<name>A0A854W7I3_9STRE</name>
<evidence type="ECO:0000313" key="4">
    <source>
        <dbReference type="EMBL" id="MDT2731326.1"/>
    </source>
</evidence>
<dbReference type="CDD" id="cd04301">
    <property type="entry name" value="NAT_SF"/>
    <property type="match status" value="1"/>
</dbReference>
<evidence type="ECO:0000313" key="6">
    <source>
        <dbReference type="Proteomes" id="UP000217465"/>
    </source>
</evidence>
<dbReference type="GO" id="GO:0016747">
    <property type="term" value="F:acyltransferase activity, transferring groups other than amino-acyl groups"/>
    <property type="evidence" value="ECO:0007669"/>
    <property type="project" value="InterPro"/>
</dbReference>
<dbReference type="RefSeq" id="WP_003104430.1">
    <property type="nucleotide sequence ID" value="NZ_CBCPIC010000007.1"/>
</dbReference>
<keyword evidence="1 5" id="KW-0808">Transferase</keyword>
<dbReference type="GeneID" id="61420199"/>
<reference evidence="5 6" key="1">
    <citation type="submission" date="2016-06" db="EMBL/GenBank/DDBJ databases">
        <authorList>
            <person name="Haines A.N."/>
            <person name="Council K.R."/>
        </authorList>
    </citation>
    <scope>NUCLEOTIDE SEQUENCE [LARGE SCALE GENOMIC DNA]</scope>
    <source>
        <strain evidence="5 6">SP158-29</strain>
    </source>
</reference>
<dbReference type="InterPro" id="IPR000182">
    <property type="entry name" value="GNAT_dom"/>
</dbReference>
<evidence type="ECO:0000313" key="5">
    <source>
        <dbReference type="EMBL" id="PCH12320.1"/>
    </source>
</evidence>
<dbReference type="AlphaFoldDB" id="A0A854W7I3"/>
<evidence type="ECO:0000259" key="3">
    <source>
        <dbReference type="PROSITE" id="PS51186"/>
    </source>
</evidence>
<keyword evidence="2" id="KW-0012">Acyltransferase</keyword>
<evidence type="ECO:0000256" key="2">
    <source>
        <dbReference type="ARBA" id="ARBA00023315"/>
    </source>
</evidence>
<sequence length="144" mass="16658">MIRQLSVKDAPQLQVINEKSLGYAITLEECQKHLEAVLKNDDHILIGYTDEMTDLVIGYCHMQLYQTTYAPTVYNILGLAVLPDYQRRGIGGQLMRAIEEIAKKNNINYIRLNSGNSRKEAHAFYQHLGYKSDKIQKRFLKELR</sequence>
<dbReference type="PANTHER" id="PTHR43877">
    <property type="entry name" value="AMINOALKYLPHOSPHONATE N-ACETYLTRANSFERASE-RELATED-RELATED"/>
    <property type="match status" value="1"/>
</dbReference>
<gene>
    <name evidence="5" type="ORF">A9Y57_01035</name>
    <name evidence="4" type="ORF">P7G31_03540</name>
</gene>
<reference evidence="4" key="2">
    <citation type="submission" date="2023-03" db="EMBL/GenBank/DDBJ databases">
        <authorList>
            <person name="Shen W."/>
            <person name="Cai J."/>
        </authorList>
    </citation>
    <scope>NUCLEOTIDE SEQUENCE</scope>
    <source>
        <strain evidence="4">P82-2</strain>
    </source>
</reference>
<dbReference type="PANTHER" id="PTHR43877:SF1">
    <property type="entry name" value="ACETYLTRANSFERASE"/>
    <property type="match status" value="1"/>
</dbReference>
<dbReference type="PROSITE" id="PS51186">
    <property type="entry name" value="GNAT"/>
    <property type="match status" value="1"/>
</dbReference>
<dbReference type="Gene3D" id="3.40.630.30">
    <property type="match status" value="1"/>
</dbReference>
<dbReference type="EMBL" id="NSGR01000008">
    <property type="protein sequence ID" value="PCH12320.1"/>
    <property type="molecule type" value="Genomic_DNA"/>
</dbReference>
<feature type="domain" description="N-acetyltransferase" evidence="3">
    <location>
        <begin position="1"/>
        <end position="144"/>
    </location>
</feature>
<dbReference type="EMBL" id="JARQAG010000003">
    <property type="protein sequence ID" value="MDT2731326.1"/>
    <property type="molecule type" value="Genomic_DNA"/>
</dbReference>
<accession>A0A854W7I3</accession>
<protein>
    <submittedName>
        <fullName evidence="4">GNAT family N-acetyltransferase</fullName>
    </submittedName>
    <submittedName>
        <fullName evidence="5">Ribosomal-protein-alanine N-acetyltransferase</fullName>
    </submittedName>
</protein>